<evidence type="ECO:0000313" key="3">
    <source>
        <dbReference type="EMBL" id="KAF7699231.1"/>
    </source>
</evidence>
<reference evidence="3" key="1">
    <citation type="submission" date="2020-08" db="EMBL/GenBank/DDBJ databases">
        <title>Chromosome-level assembly of Southern catfish (Silurus meridionalis) provides insights into visual adaptation to the nocturnal and benthic lifestyles.</title>
        <authorList>
            <person name="Zhang Y."/>
            <person name="Wang D."/>
            <person name="Peng Z."/>
        </authorList>
    </citation>
    <scope>NUCLEOTIDE SEQUENCE</scope>
    <source>
        <strain evidence="3">SWU-2019-XX</strain>
        <tissue evidence="3">Muscle</tissue>
    </source>
</reference>
<gene>
    <name evidence="3" type="ORF">HF521_003973</name>
</gene>
<dbReference type="PANTHER" id="PTHR46599:SF3">
    <property type="entry name" value="PIGGYBAC TRANSPOSABLE ELEMENT-DERIVED PROTEIN 4"/>
    <property type="match status" value="1"/>
</dbReference>
<accession>A0A8T0B132</accession>
<dbReference type="EMBL" id="JABFDY010000013">
    <property type="protein sequence ID" value="KAF7699231.1"/>
    <property type="molecule type" value="Genomic_DNA"/>
</dbReference>
<evidence type="ECO:0000256" key="1">
    <source>
        <dbReference type="SAM" id="MobiDB-lite"/>
    </source>
</evidence>
<dbReference type="InterPro" id="IPR029526">
    <property type="entry name" value="PGBD"/>
</dbReference>
<name>A0A8T0B132_SILME</name>
<keyword evidence="4" id="KW-1185">Reference proteome</keyword>
<dbReference type="Pfam" id="PF13843">
    <property type="entry name" value="DDE_Tnp_1_7"/>
    <property type="match status" value="1"/>
</dbReference>
<dbReference type="Proteomes" id="UP000606274">
    <property type="component" value="Unassembled WGS sequence"/>
</dbReference>
<organism evidence="3 4">
    <name type="scientific">Silurus meridionalis</name>
    <name type="common">Southern catfish</name>
    <name type="synonym">Silurus soldatovi meridionalis</name>
    <dbReference type="NCBI Taxonomy" id="175797"/>
    <lineage>
        <taxon>Eukaryota</taxon>
        <taxon>Metazoa</taxon>
        <taxon>Chordata</taxon>
        <taxon>Craniata</taxon>
        <taxon>Vertebrata</taxon>
        <taxon>Euteleostomi</taxon>
        <taxon>Actinopterygii</taxon>
        <taxon>Neopterygii</taxon>
        <taxon>Teleostei</taxon>
        <taxon>Ostariophysi</taxon>
        <taxon>Siluriformes</taxon>
        <taxon>Siluridae</taxon>
        <taxon>Silurus</taxon>
    </lineage>
</organism>
<proteinExistence type="predicted"/>
<feature type="non-terminal residue" evidence="3">
    <location>
        <position position="1"/>
    </location>
</feature>
<feature type="compositionally biased region" description="Polar residues" evidence="1">
    <location>
        <begin position="12"/>
        <end position="25"/>
    </location>
</feature>
<evidence type="ECO:0000259" key="2">
    <source>
        <dbReference type="Pfam" id="PF13843"/>
    </source>
</evidence>
<sequence>VIKHLLQKGQRQHTQSTMSWKDQTDNDTVPQTLRFLPAPEPGTQLRSSDSHSPCSLYKMFFPESVVSTLCHNTNAQAAKSIANGRKYKWRDVTVSEMYRYIGLLFYMVMVKLPSIIDYWRIRNRAEFSQFPFQQQLCQGTDTGQLRGMYT</sequence>
<feature type="domain" description="PiggyBac transposable element-derived protein" evidence="2">
    <location>
        <begin position="52"/>
        <end position="124"/>
    </location>
</feature>
<comment type="caution">
    <text evidence="3">The sequence shown here is derived from an EMBL/GenBank/DDBJ whole genome shotgun (WGS) entry which is preliminary data.</text>
</comment>
<dbReference type="AlphaFoldDB" id="A0A8T0B132"/>
<dbReference type="PANTHER" id="PTHR46599">
    <property type="entry name" value="PIGGYBAC TRANSPOSABLE ELEMENT-DERIVED PROTEIN 4"/>
    <property type="match status" value="1"/>
</dbReference>
<protein>
    <recommendedName>
        <fullName evidence="2">PiggyBac transposable element-derived protein domain-containing protein</fullName>
    </recommendedName>
</protein>
<evidence type="ECO:0000313" key="4">
    <source>
        <dbReference type="Proteomes" id="UP000606274"/>
    </source>
</evidence>
<feature type="region of interest" description="Disordered" evidence="1">
    <location>
        <begin position="1"/>
        <end position="25"/>
    </location>
</feature>